<dbReference type="Proteomes" id="UP001232148">
    <property type="component" value="Unassembled WGS sequence"/>
</dbReference>
<feature type="region of interest" description="Disordered" evidence="1">
    <location>
        <begin position="1"/>
        <end position="24"/>
    </location>
</feature>
<evidence type="ECO:0000256" key="1">
    <source>
        <dbReference type="SAM" id="MobiDB-lite"/>
    </source>
</evidence>
<feature type="compositionally biased region" description="Polar residues" evidence="1">
    <location>
        <begin position="1"/>
        <end position="11"/>
    </location>
</feature>
<evidence type="ECO:0000313" key="3">
    <source>
        <dbReference type="Proteomes" id="UP001232148"/>
    </source>
</evidence>
<name>A0AAD9H207_9PEZI</name>
<accession>A0AAD9H207</accession>
<comment type="caution">
    <text evidence="2">The sequence shown here is derived from an EMBL/GenBank/DDBJ whole genome shotgun (WGS) entry which is preliminary data.</text>
</comment>
<organism evidence="2 3">
    <name type="scientific">Colletotrichum zoysiae</name>
    <dbReference type="NCBI Taxonomy" id="1216348"/>
    <lineage>
        <taxon>Eukaryota</taxon>
        <taxon>Fungi</taxon>
        <taxon>Dikarya</taxon>
        <taxon>Ascomycota</taxon>
        <taxon>Pezizomycotina</taxon>
        <taxon>Sordariomycetes</taxon>
        <taxon>Hypocreomycetidae</taxon>
        <taxon>Glomerellales</taxon>
        <taxon>Glomerellaceae</taxon>
        <taxon>Colletotrichum</taxon>
        <taxon>Colletotrichum graminicola species complex</taxon>
    </lineage>
</organism>
<evidence type="ECO:0000313" key="2">
    <source>
        <dbReference type="EMBL" id="KAK2020618.1"/>
    </source>
</evidence>
<dbReference type="EMBL" id="MU843204">
    <property type="protein sequence ID" value="KAK2020618.1"/>
    <property type="molecule type" value="Genomic_DNA"/>
</dbReference>
<gene>
    <name evidence="2" type="ORF">LX32DRAFT_305116</name>
</gene>
<keyword evidence="3" id="KW-1185">Reference proteome</keyword>
<protein>
    <submittedName>
        <fullName evidence="2">Uncharacterized protein</fullName>
    </submittedName>
</protein>
<dbReference type="AlphaFoldDB" id="A0AAD9H207"/>
<sequence>MRLDSLFQSADTGDPRGAPGGALRATTATSLGVGVGEDDAWFVGKDGFLLIYGARGRSGGRRLAERTNPTARSWLTPPPCPSWGAPQPASLFQASGAHPYRGIGDPNASKKDFCPVLEAAVASVPALFPFSERKLSPSVTTHRPGLAMTDADAVILMTT</sequence>
<proteinExistence type="predicted"/>
<reference evidence="2" key="1">
    <citation type="submission" date="2021-06" db="EMBL/GenBank/DDBJ databases">
        <title>Comparative genomics, transcriptomics and evolutionary studies reveal genomic signatures of adaptation to plant cell wall in hemibiotrophic fungi.</title>
        <authorList>
            <consortium name="DOE Joint Genome Institute"/>
            <person name="Baroncelli R."/>
            <person name="Diaz J.F."/>
            <person name="Benocci T."/>
            <person name="Peng M."/>
            <person name="Battaglia E."/>
            <person name="Haridas S."/>
            <person name="Andreopoulos W."/>
            <person name="Labutti K."/>
            <person name="Pangilinan J."/>
            <person name="Floch G.L."/>
            <person name="Makela M.R."/>
            <person name="Henrissat B."/>
            <person name="Grigoriev I.V."/>
            <person name="Crouch J.A."/>
            <person name="De Vries R.P."/>
            <person name="Sukno S.A."/>
            <person name="Thon M.R."/>
        </authorList>
    </citation>
    <scope>NUCLEOTIDE SEQUENCE</scope>
    <source>
        <strain evidence="2">MAFF235873</strain>
    </source>
</reference>